<evidence type="ECO:0000313" key="8">
    <source>
        <dbReference type="Proteomes" id="UP000192578"/>
    </source>
</evidence>
<dbReference type="AlphaFoldDB" id="A0A1W0WNB2"/>
<accession>A0A1W0WNB2</accession>
<gene>
    <name evidence="7" type="ORF">BV898_09196</name>
</gene>
<evidence type="ECO:0000256" key="2">
    <source>
        <dbReference type="ARBA" id="ARBA00005787"/>
    </source>
</evidence>
<organism evidence="7 8">
    <name type="scientific">Hypsibius exemplaris</name>
    <name type="common">Freshwater tardigrade</name>
    <dbReference type="NCBI Taxonomy" id="2072580"/>
    <lineage>
        <taxon>Eukaryota</taxon>
        <taxon>Metazoa</taxon>
        <taxon>Ecdysozoa</taxon>
        <taxon>Tardigrada</taxon>
        <taxon>Eutardigrada</taxon>
        <taxon>Parachela</taxon>
        <taxon>Hypsibioidea</taxon>
        <taxon>Hypsibiidae</taxon>
        <taxon>Hypsibius</taxon>
    </lineage>
</organism>
<dbReference type="EMBL" id="MTYJ01000071">
    <property type="protein sequence ID" value="OQV16685.1"/>
    <property type="molecule type" value="Genomic_DNA"/>
</dbReference>
<comment type="similarity">
    <text evidence="2">Belongs to the clarin family.</text>
</comment>
<dbReference type="PANTHER" id="PTHR31548:SF1">
    <property type="entry name" value="LD47387P"/>
    <property type="match status" value="1"/>
</dbReference>
<evidence type="ECO:0000256" key="6">
    <source>
        <dbReference type="SAM" id="Phobius"/>
    </source>
</evidence>
<dbReference type="InterPro" id="IPR026748">
    <property type="entry name" value="Clarin"/>
</dbReference>
<evidence type="ECO:0000256" key="1">
    <source>
        <dbReference type="ARBA" id="ARBA00004141"/>
    </source>
</evidence>
<evidence type="ECO:0000256" key="3">
    <source>
        <dbReference type="ARBA" id="ARBA00022692"/>
    </source>
</evidence>
<reference evidence="8" key="1">
    <citation type="submission" date="2017-01" db="EMBL/GenBank/DDBJ databases">
        <title>Comparative genomics of anhydrobiosis in the tardigrade Hypsibius dujardini.</title>
        <authorList>
            <person name="Yoshida Y."/>
            <person name="Koutsovoulos G."/>
            <person name="Laetsch D."/>
            <person name="Stevens L."/>
            <person name="Kumar S."/>
            <person name="Horikawa D."/>
            <person name="Ishino K."/>
            <person name="Komine S."/>
            <person name="Tomita M."/>
            <person name="Blaxter M."/>
            <person name="Arakawa K."/>
        </authorList>
    </citation>
    <scope>NUCLEOTIDE SEQUENCE [LARGE SCALE GENOMIC DNA]</scope>
    <source>
        <strain evidence="8">Z151</strain>
    </source>
</reference>
<evidence type="ECO:0000256" key="4">
    <source>
        <dbReference type="ARBA" id="ARBA00022989"/>
    </source>
</evidence>
<dbReference type="Proteomes" id="UP000192578">
    <property type="component" value="Unassembled WGS sequence"/>
</dbReference>
<dbReference type="Pfam" id="PF25807">
    <property type="entry name" value="Clarin-2"/>
    <property type="match status" value="1"/>
</dbReference>
<dbReference type="PANTHER" id="PTHR31548">
    <property type="entry name" value="CLARIN"/>
    <property type="match status" value="1"/>
</dbReference>
<dbReference type="GO" id="GO:0007605">
    <property type="term" value="P:sensory perception of sound"/>
    <property type="evidence" value="ECO:0007669"/>
    <property type="project" value="UniProtKB-ARBA"/>
</dbReference>
<feature type="transmembrane region" description="Helical" evidence="6">
    <location>
        <begin position="242"/>
        <end position="261"/>
    </location>
</feature>
<dbReference type="Gene3D" id="1.20.140.150">
    <property type="match status" value="1"/>
</dbReference>
<feature type="transmembrane region" description="Helical" evidence="6">
    <location>
        <begin position="151"/>
        <end position="181"/>
    </location>
</feature>
<dbReference type="OrthoDB" id="6432214at2759"/>
<evidence type="ECO:0000313" key="7">
    <source>
        <dbReference type="EMBL" id="OQV16685.1"/>
    </source>
</evidence>
<keyword evidence="3 6" id="KW-0812">Transmembrane</keyword>
<proteinExistence type="inferred from homology"/>
<keyword evidence="4 6" id="KW-1133">Transmembrane helix</keyword>
<name>A0A1W0WNB2_HYPEX</name>
<protein>
    <submittedName>
        <fullName evidence="7">Uncharacterized protein</fullName>
    </submittedName>
</protein>
<dbReference type="GO" id="GO:0016020">
    <property type="term" value="C:membrane"/>
    <property type="evidence" value="ECO:0007669"/>
    <property type="project" value="UniProtKB-SubCell"/>
</dbReference>
<keyword evidence="8" id="KW-1185">Reference proteome</keyword>
<sequence length="443" mass="49674">MMEKDERRARLILLLAFVLTLAAIGLLGAAAGSEFWVEADMIKRNVPDGNGEATVSWAHHGLFSGELRRDAVFFPFRTRVKVKCDASRQICRYEGVNPIGGDALTTRPNQNNTCSVPLNVFCDASSTLSDPSTTFSGCDVDTLGDPGDLNFGIWVSTLAFLAMAAVFGLLAAVFTMINVLYVPISNVVGIAGLYIWNSIAGVCTLLVIGLWAGLFHSHLQYNIIPSNVLSELTTCFKARYGMAFWFCLVAMLLFFINMVLIRFNGLSFECGEAEFQAGWKENGVPTYLPNGQKERRSWQARRVYHLSMMIDGTTFIARCPARIFSWRTTEFKVFLARDFLRTLSRPTSSLYKSPVRQSDRERIYVESVTRSRSHRNACPLGKCASKPRSSENIPRLPGKPYYCVTSSGQWTQGRLIGRQASRRTYHFITHNITNHWLLLLLLL</sequence>
<comment type="subcellular location">
    <subcellularLocation>
        <location evidence="1">Membrane</location>
        <topology evidence="1">Multi-pass membrane protein</topology>
    </subcellularLocation>
</comment>
<keyword evidence="5 6" id="KW-0472">Membrane</keyword>
<evidence type="ECO:0000256" key="5">
    <source>
        <dbReference type="ARBA" id="ARBA00023136"/>
    </source>
</evidence>
<comment type="caution">
    <text evidence="7">The sequence shown here is derived from an EMBL/GenBank/DDBJ whole genome shotgun (WGS) entry which is preliminary data.</text>
</comment>
<feature type="transmembrane region" description="Helical" evidence="6">
    <location>
        <begin position="193"/>
        <end position="214"/>
    </location>
</feature>